<dbReference type="NCBIfam" id="TIGR01035">
    <property type="entry name" value="hemA"/>
    <property type="match status" value="1"/>
</dbReference>
<dbReference type="PROSITE" id="PS00747">
    <property type="entry name" value="GLUTR"/>
    <property type="match status" value="1"/>
</dbReference>
<evidence type="ECO:0000259" key="15">
    <source>
        <dbReference type="Pfam" id="PF01488"/>
    </source>
</evidence>
<dbReference type="STRING" id="119641.SAMN05421842_10930"/>
<feature type="domain" description="Tetrapyrrole biosynthesis glutamyl-tRNA reductase dimerisation" evidence="14">
    <location>
        <begin position="306"/>
        <end position="397"/>
    </location>
</feature>
<dbReference type="Pfam" id="PF05201">
    <property type="entry name" value="GlutR_N"/>
    <property type="match status" value="1"/>
</dbReference>
<feature type="binding site" evidence="8 10">
    <location>
        <position position="101"/>
    </location>
    <ligand>
        <name>substrate</name>
    </ligand>
</feature>
<keyword evidence="18" id="KW-1185">Reference proteome</keyword>
<evidence type="ECO:0000256" key="8">
    <source>
        <dbReference type="HAMAP-Rule" id="MF_00087"/>
    </source>
</evidence>
<evidence type="ECO:0000256" key="6">
    <source>
        <dbReference type="ARBA" id="ARBA00023244"/>
    </source>
</evidence>
<dbReference type="PANTHER" id="PTHR43013:SF1">
    <property type="entry name" value="GLUTAMYL-TRNA REDUCTASE"/>
    <property type="match status" value="1"/>
</dbReference>
<comment type="pathway">
    <text evidence="1 8 13">Porphyrin-containing compound metabolism; protoporphyrin-IX biosynthesis; 5-aminolevulinate from L-glutamyl-tRNA(Glu): step 1/2.</text>
</comment>
<evidence type="ECO:0000256" key="7">
    <source>
        <dbReference type="ARBA" id="ARBA00047464"/>
    </source>
</evidence>
<evidence type="ECO:0000259" key="14">
    <source>
        <dbReference type="Pfam" id="PF00745"/>
    </source>
</evidence>
<feature type="binding site" evidence="8 11">
    <location>
        <begin position="177"/>
        <end position="182"/>
    </location>
    <ligand>
        <name>NADP(+)</name>
        <dbReference type="ChEBI" id="CHEBI:58349"/>
    </ligand>
</feature>
<dbReference type="Gene3D" id="3.30.460.30">
    <property type="entry name" value="Glutamyl-tRNA reductase, N-terminal domain"/>
    <property type="match status" value="1"/>
</dbReference>
<dbReference type="EC" id="1.2.1.70" evidence="3 8"/>
<dbReference type="InterPro" id="IPR015895">
    <property type="entry name" value="4pyrrol_synth_GluRdtase_N"/>
</dbReference>
<evidence type="ECO:0000313" key="17">
    <source>
        <dbReference type="EMBL" id="SFC76449.1"/>
    </source>
</evidence>
<feature type="site" description="Important for activity" evidence="8 12">
    <location>
        <position position="91"/>
    </location>
</feature>
<feature type="binding site" evidence="8 10">
    <location>
        <begin position="45"/>
        <end position="48"/>
    </location>
    <ligand>
        <name>substrate</name>
    </ligand>
</feature>
<keyword evidence="4 8" id="KW-0521">NADP</keyword>
<keyword evidence="6 8" id="KW-0627">Porphyrin biosynthesis</keyword>
<reference evidence="17 18" key="1">
    <citation type="submission" date="2016-10" db="EMBL/GenBank/DDBJ databases">
        <authorList>
            <person name="de Groot N.N."/>
        </authorList>
    </citation>
    <scope>NUCLEOTIDE SEQUENCE [LARGE SCALE GENOMIC DNA]</scope>
    <source>
        <strain evidence="17 18">DSM 12992</strain>
    </source>
</reference>
<dbReference type="InterPro" id="IPR015896">
    <property type="entry name" value="4pyrrol_synth_GluRdtase_dimer"/>
</dbReference>
<evidence type="ECO:0000256" key="13">
    <source>
        <dbReference type="RuleBase" id="RU000584"/>
    </source>
</evidence>
<evidence type="ECO:0000256" key="11">
    <source>
        <dbReference type="PIRSR" id="PIRSR000445-3"/>
    </source>
</evidence>
<dbReference type="PIRSF" id="PIRSF000445">
    <property type="entry name" value="4pyrrol_synth_GluRdtase"/>
    <property type="match status" value="1"/>
</dbReference>
<dbReference type="PANTHER" id="PTHR43013">
    <property type="entry name" value="GLUTAMYL-TRNA REDUCTASE"/>
    <property type="match status" value="1"/>
</dbReference>
<evidence type="ECO:0000256" key="10">
    <source>
        <dbReference type="PIRSR" id="PIRSR000445-2"/>
    </source>
</evidence>
<dbReference type="HAMAP" id="MF_00087">
    <property type="entry name" value="Glu_tRNA_reductase"/>
    <property type="match status" value="1"/>
</dbReference>
<evidence type="ECO:0000256" key="3">
    <source>
        <dbReference type="ARBA" id="ARBA00012970"/>
    </source>
</evidence>
<dbReference type="FunFam" id="3.30.460.30:FF:000001">
    <property type="entry name" value="Glutamyl-tRNA reductase"/>
    <property type="match status" value="1"/>
</dbReference>
<dbReference type="Proteomes" id="UP000199263">
    <property type="component" value="Unassembled WGS sequence"/>
</dbReference>
<dbReference type="OrthoDB" id="110209at2"/>
<gene>
    <name evidence="8" type="primary">hemA</name>
    <name evidence="17" type="ORF">SAMN05421842_10930</name>
</gene>
<dbReference type="RefSeq" id="WP_090090536.1">
    <property type="nucleotide sequence ID" value="NZ_FOMG01000009.1"/>
</dbReference>
<comment type="domain">
    <text evidence="8">Possesses an unusual extended V-shaped dimeric structure with each monomer consisting of three distinct domains arranged along a curved 'spinal' alpha-helix. The N-terminal catalytic domain specifically recognizes the glutamate moiety of the substrate. The second domain is the NADPH-binding domain, and the third C-terminal domain is responsible for dimerization.</text>
</comment>
<evidence type="ECO:0000256" key="5">
    <source>
        <dbReference type="ARBA" id="ARBA00023002"/>
    </source>
</evidence>
<proteinExistence type="inferred from homology"/>
<dbReference type="UniPathway" id="UPA00251">
    <property type="reaction ID" value="UER00316"/>
</dbReference>
<organism evidence="17 18">
    <name type="scientific">Clostridium uliginosum</name>
    <dbReference type="NCBI Taxonomy" id="119641"/>
    <lineage>
        <taxon>Bacteria</taxon>
        <taxon>Bacillati</taxon>
        <taxon>Bacillota</taxon>
        <taxon>Clostridia</taxon>
        <taxon>Eubacteriales</taxon>
        <taxon>Clostridiaceae</taxon>
        <taxon>Clostridium</taxon>
    </lineage>
</organism>
<accession>A0A1I1LTR9</accession>
<protein>
    <recommendedName>
        <fullName evidence="3 8">Glutamyl-tRNA reductase</fullName>
        <shortName evidence="8">GluTR</shortName>
        <ecNumber evidence="3 8">1.2.1.70</ecNumber>
    </recommendedName>
</protein>
<evidence type="ECO:0000256" key="2">
    <source>
        <dbReference type="ARBA" id="ARBA00005916"/>
    </source>
</evidence>
<dbReference type="EMBL" id="FOMG01000009">
    <property type="protein sequence ID" value="SFC76449.1"/>
    <property type="molecule type" value="Genomic_DNA"/>
</dbReference>
<feature type="binding site" evidence="8 10">
    <location>
        <begin position="106"/>
        <end position="108"/>
    </location>
    <ligand>
        <name>substrate</name>
    </ligand>
</feature>
<dbReference type="SUPFAM" id="SSF51735">
    <property type="entry name" value="NAD(P)-binding Rossmann-fold domains"/>
    <property type="match status" value="1"/>
</dbReference>
<dbReference type="InterPro" id="IPR018214">
    <property type="entry name" value="GluRdtase_CS"/>
</dbReference>
<comment type="miscellaneous">
    <text evidence="8">During catalysis, the active site Cys acts as a nucleophile attacking the alpha-carbonyl group of tRNA-bound glutamate with the formation of a thioester intermediate between enzyme and glutamate, and the concomitant release of tRNA(Glu). The thioester intermediate is finally reduced by direct hydride transfer from NADPH, to form the product GSA.</text>
</comment>
<sequence>MIGLLGIKKNTPIEIREKLTIKPNMCTEYINQLLKDLEEVVILATCNRTEIYFNASFYEEELLKKIFEVFNWNYEYREYVFISKDENACKHLFEVTCGFHSKILGEDQILGQVKNAYFKSLEQKAVNLELQRLFQSAITCGKRFKSESRLFEIPVSSASIVVNEAINNGCTKFMLLGYGEVGQLTMKYLLAHKIECVYLVVRNMKIKEQIYDNRVKVINFEEKNQYIDETQCIISCTSAPHPVIKKRDINESGDKLFIYDLAVPRDIDNDVESLDRAFVYNIDNISLINDGNKKMRFDKMDENKFILEKYINEYYEWKRLRIIVPLIRRIKGVSKDVYENRITTFENKAKSKDDIHLASKLIKSASDFYINRAIEVMKEETLRGSEGECLRIIEKIFMMKK</sequence>
<comment type="catalytic activity">
    <reaction evidence="7 8 13">
        <text>(S)-4-amino-5-oxopentanoate + tRNA(Glu) + NADP(+) = L-glutamyl-tRNA(Glu) + NADPH + H(+)</text>
        <dbReference type="Rhea" id="RHEA:12344"/>
        <dbReference type="Rhea" id="RHEA-COMP:9663"/>
        <dbReference type="Rhea" id="RHEA-COMP:9680"/>
        <dbReference type="ChEBI" id="CHEBI:15378"/>
        <dbReference type="ChEBI" id="CHEBI:57501"/>
        <dbReference type="ChEBI" id="CHEBI:57783"/>
        <dbReference type="ChEBI" id="CHEBI:58349"/>
        <dbReference type="ChEBI" id="CHEBI:78442"/>
        <dbReference type="ChEBI" id="CHEBI:78520"/>
        <dbReference type="EC" id="1.2.1.70"/>
    </reaction>
</comment>
<dbReference type="GO" id="GO:0019353">
    <property type="term" value="P:protoporphyrinogen IX biosynthetic process from glutamate"/>
    <property type="evidence" value="ECO:0007669"/>
    <property type="project" value="TreeGrafter"/>
</dbReference>
<feature type="binding site" evidence="8 10">
    <location>
        <position position="112"/>
    </location>
    <ligand>
        <name>substrate</name>
    </ligand>
</feature>
<keyword evidence="5 8" id="KW-0560">Oxidoreductase</keyword>
<dbReference type="AlphaFoldDB" id="A0A1I1LTR9"/>
<evidence type="ECO:0000256" key="1">
    <source>
        <dbReference type="ARBA" id="ARBA00005059"/>
    </source>
</evidence>
<dbReference type="GO" id="GO:0008883">
    <property type="term" value="F:glutamyl-tRNA reductase activity"/>
    <property type="evidence" value="ECO:0007669"/>
    <property type="project" value="UniProtKB-UniRule"/>
</dbReference>
<dbReference type="Pfam" id="PF00745">
    <property type="entry name" value="GlutR_dimer"/>
    <property type="match status" value="1"/>
</dbReference>
<comment type="similarity">
    <text evidence="2 8 13">Belongs to the glutamyl-tRNA reductase family.</text>
</comment>
<evidence type="ECO:0000256" key="4">
    <source>
        <dbReference type="ARBA" id="ARBA00022857"/>
    </source>
</evidence>
<feature type="domain" description="Glutamyl-tRNA reductase N-terminal" evidence="16">
    <location>
        <begin position="9"/>
        <end position="147"/>
    </location>
</feature>
<dbReference type="GO" id="GO:0050661">
    <property type="term" value="F:NADP binding"/>
    <property type="evidence" value="ECO:0007669"/>
    <property type="project" value="InterPro"/>
</dbReference>
<feature type="domain" description="Quinate/shikimate 5-dehydrogenase/glutamyl-tRNA reductase" evidence="15">
    <location>
        <begin position="171"/>
        <end position="286"/>
    </location>
</feature>
<evidence type="ECO:0000256" key="9">
    <source>
        <dbReference type="PIRSR" id="PIRSR000445-1"/>
    </source>
</evidence>
<evidence type="ECO:0000256" key="12">
    <source>
        <dbReference type="PIRSR" id="PIRSR000445-4"/>
    </source>
</evidence>
<dbReference type="Gene3D" id="3.40.50.720">
    <property type="entry name" value="NAD(P)-binding Rossmann-like Domain"/>
    <property type="match status" value="1"/>
</dbReference>
<evidence type="ECO:0000259" key="16">
    <source>
        <dbReference type="Pfam" id="PF05201"/>
    </source>
</evidence>
<feature type="active site" description="Nucleophile" evidence="8 9">
    <location>
        <position position="46"/>
    </location>
</feature>
<dbReference type="SUPFAM" id="SSF69742">
    <property type="entry name" value="Glutamyl tRNA-reductase catalytic, N-terminal domain"/>
    <property type="match status" value="1"/>
</dbReference>
<dbReference type="InterPro" id="IPR000343">
    <property type="entry name" value="4pyrrol_synth_GluRdtase"/>
</dbReference>
<comment type="function">
    <text evidence="8">Catalyzes the NADPH-dependent reduction of glutamyl-tRNA(Glu) to glutamate 1-semialdehyde (GSA).</text>
</comment>
<dbReference type="InterPro" id="IPR036343">
    <property type="entry name" value="GluRdtase_N_sf"/>
</dbReference>
<evidence type="ECO:0000313" key="18">
    <source>
        <dbReference type="Proteomes" id="UP000199263"/>
    </source>
</evidence>
<comment type="subunit">
    <text evidence="8">Homodimer.</text>
</comment>
<name>A0A1I1LTR9_9CLOT</name>
<dbReference type="InterPro" id="IPR036291">
    <property type="entry name" value="NAD(P)-bd_dom_sf"/>
</dbReference>
<dbReference type="Pfam" id="PF01488">
    <property type="entry name" value="Shikimate_DH"/>
    <property type="match status" value="1"/>
</dbReference>
<dbReference type="InterPro" id="IPR006151">
    <property type="entry name" value="Shikm_DH/Glu-tRNA_Rdtase"/>
</dbReference>